<name>A0ACC2VV58_9TREE</name>
<evidence type="ECO:0000313" key="2">
    <source>
        <dbReference type="Proteomes" id="UP001230649"/>
    </source>
</evidence>
<reference evidence="1" key="1">
    <citation type="submission" date="2023-04" db="EMBL/GenBank/DDBJ databases">
        <title>Draft Genome sequencing of Naganishia species isolated from polar environments using Oxford Nanopore Technology.</title>
        <authorList>
            <person name="Leo P."/>
            <person name="Venkateswaran K."/>
        </authorList>
    </citation>
    <scope>NUCLEOTIDE SEQUENCE</scope>
    <source>
        <strain evidence="1">MNA-CCFEE 5262</strain>
    </source>
</reference>
<keyword evidence="2" id="KW-1185">Reference proteome</keyword>
<proteinExistence type="predicted"/>
<protein>
    <submittedName>
        <fullName evidence="1">Uncharacterized protein</fullName>
    </submittedName>
</protein>
<accession>A0ACC2VV58</accession>
<gene>
    <name evidence="1" type="ORF">QFC20_004831</name>
</gene>
<sequence>MDNLAREFKGLGIPNGTSGYPVQRREVHPPIWNEHDGHEGLPLNREDRDFALARHRTAHKDASPPTSAAARRRIDMPGNCEPSLEPRPSERRDSGFSWSHLSTPLTSYADHGDLEGFVSEARQADTSSDHEVDDPLLREAMQLRKNRRRAATRGLERTSSGLIKAPDAPTSGGRIGKHSGRKPFQLVRAATRKIPSPTLTPYEPSSVGSPDLSEPGGSLSPHSRECSWERDERWLLSLPGNRMTTSVSVYSNQSSAASP</sequence>
<comment type="caution">
    <text evidence="1">The sequence shown here is derived from an EMBL/GenBank/DDBJ whole genome shotgun (WGS) entry which is preliminary data.</text>
</comment>
<organism evidence="1 2">
    <name type="scientific">Naganishia adeliensis</name>
    <dbReference type="NCBI Taxonomy" id="92952"/>
    <lineage>
        <taxon>Eukaryota</taxon>
        <taxon>Fungi</taxon>
        <taxon>Dikarya</taxon>
        <taxon>Basidiomycota</taxon>
        <taxon>Agaricomycotina</taxon>
        <taxon>Tremellomycetes</taxon>
        <taxon>Filobasidiales</taxon>
        <taxon>Filobasidiaceae</taxon>
        <taxon>Naganishia</taxon>
    </lineage>
</organism>
<dbReference type="Proteomes" id="UP001230649">
    <property type="component" value="Unassembled WGS sequence"/>
</dbReference>
<dbReference type="EMBL" id="JASBWS010000060">
    <property type="protein sequence ID" value="KAJ9103023.1"/>
    <property type="molecule type" value="Genomic_DNA"/>
</dbReference>
<evidence type="ECO:0000313" key="1">
    <source>
        <dbReference type="EMBL" id="KAJ9103023.1"/>
    </source>
</evidence>